<dbReference type="Gene3D" id="3.40.50.10810">
    <property type="entry name" value="Tandem AAA-ATPase domain"/>
    <property type="match status" value="1"/>
</dbReference>
<gene>
    <name evidence="1" type="ORF">DB32_000537</name>
</gene>
<protein>
    <submittedName>
        <fullName evidence="1">Uncharacterized protein</fullName>
    </submittedName>
</protein>
<dbReference type="SUPFAM" id="SSF52540">
    <property type="entry name" value="P-loop containing nucleoside triphosphate hydrolases"/>
    <property type="match status" value="2"/>
</dbReference>
<proteinExistence type="predicted"/>
<organism evidence="1 2">
    <name type="scientific">Sandaracinus amylolyticus</name>
    <dbReference type="NCBI Taxonomy" id="927083"/>
    <lineage>
        <taxon>Bacteria</taxon>
        <taxon>Pseudomonadati</taxon>
        <taxon>Myxococcota</taxon>
        <taxon>Polyangia</taxon>
        <taxon>Polyangiales</taxon>
        <taxon>Sandaracinaceae</taxon>
        <taxon>Sandaracinus</taxon>
    </lineage>
</organism>
<dbReference type="STRING" id="927083.DB32_000537"/>
<reference evidence="1 2" key="1">
    <citation type="submission" date="2015-03" db="EMBL/GenBank/DDBJ databases">
        <title>Genome assembly of Sandaracinus amylolyticus DSM 53668.</title>
        <authorList>
            <person name="Sharma G."/>
            <person name="Subramanian S."/>
        </authorList>
    </citation>
    <scope>NUCLEOTIDE SEQUENCE [LARGE SCALE GENOMIC DNA]</scope>
    <source>
        <strain evidence="1 2">DSM 53668</strain>
    </source>
</reference>
<accession>A0A0F6YG36</accession>
<dbReference type="KEGG" id="samy:DB32_000537"/>
<name>A0A0F6YG36_9BACT</name>
<dbReference type="InterPro" id="IPR038718">
    <property type="entry name" value="SNF2-like_sf"/>
</dbReference>
<dbReference type="AlphaFoldDB" id="A0A0F6YG36"/>
<dbReference type="InterPro" id="IPR027417">
    <property type="entry name" value="P-loop_NTPase"/>
</dbReference>
<sequence length="523" mass="58358">MLCDLHDYGGALAPLGVGEGKTLISLLAPVVGAAEAPLLLVPAKLVEKTRRELRAYRAHWLVPSYVRIVSYELLGRAHASDLLEQIRPDLIVADECHKLKNSRAAVTRRVKRYFDKYPRTRLIAMSGTITKRSILDYAHIAKWALKGANPTPRDLETRLAWSEILDERPGTDEPPRVGALRRLCELPDELAELGVDEVRAVRRAYRRRLVETPGVVASVESALGASLRIDAELIAVPEVVHAVEALRRWERPDGEPVLNALEVWRHLRELALGFWYRWDPAPPDDWLEARRVWSRVVREVLRRDPTLDSEAQVTRAIAAGSFPEYAADLAAWQRLRPTYKPQTRAVWLSERVARRCASWLHGRRDDGDGGIAWVEHVDFGARVAELAGVPFFGRGGLDRTGRSILDHSPGKPLVCSIEANAEGRNLQAWSTNLVTSPPTVGATWEQLLGRTHRHGQAEDEVSCHLVIALREQAAAFERARADARYISDTTGHAQKLCYADVDVPASSRVPVLPTGELEPEQPS</sequence>
<dbReference type="EMBL" id="CP011125">
    <property type="protein sequence ID" value="AKF03388.1"/>
    <property type="molecule type" value="Genomic_DNA"/>
</dbReference>
<evidence type="ECO:0000313" key="1">
    <source>
        <dbReference type="EMBL" id="AKF03388.1"/>
    </source>
</evidence>
<keyword evidence="2" id="KW-1185">Reference proteome</keyword>
<evidence type="ECO:0000313" key="2">
    <source>
        <dbReference type="Proteomes" id="UP000034883"/>
    </source>
</evidence>
<dbReference type="Proteomes" id="UP000034883">
    <property type="component" value="Chromosome"/>
</dbReference>